<evidence type="ECO:0000256" key="1">
    <source>
        <dbReference type="SAM" id="Phobius"/>
    </source>
</evidence>
<keyword evidence="1" id="KW-0812">Transmembrane</keyword>
<accession>A0A2P2N703</accession>
<protein>
    <submittedName>
        <fullName evidence="2">Uncharacterized protein</fullName>
    </submittedName>
</protein>
<sequence>MVTSLELYLLPMNMHSFKRGQQITKCISFIFGFFSSFGALVHIIN</sequence>
<keyword evidence="1" id="KW-1133">Transmembrane helix</keyword>
<name>A0A2P2N703_RHIMU</name>
<feature type="transmembrane region" description="Helical" evidence="1">
    <location>
        <begin position="26"/>
        <end position="44"/>
    </location>
</feature>
<dbReference type="AlphaFoldDB" id="A0A2P2N703"/>
<evidence type="ECO:0000313" key="2">
    <source>
        <dbReference type="EMBL" id="MBX38279.1"/>
    </source>
</evidence>
<reference evidence="2" key="1">
    <citation type="submission" date="2018-02" db="EMBL/GenBank/DDBJ databases">
        <title>Rhizophora mucronata_Transcriptome.</title>
        <authorList>
            <person name="Meera S.P."/>
            <person name="Sreeshan A."/>
            <person name="Augustine A."/>
        </authorList>
    </citation>
    <scope>NUCLEOTIDE SEQUENCE</scope>
    <source>
        <tissue evidence="2">Leaf</tissue>
    </source>
</reference>
<organism evidence="2">
    <name type="scientific">Rhizophora mucronata</name>
    <name type="common">Asiatic mangrove</name>
    <dbReference type="NCBI Taxonomy" id="61149"/>
    <lineage>
        <taxon>Eukaryota</taxon>
        <taxon>Viridiplantae</taxon>
        <taxon>Streptophyta</taxon>
        <taxon>Embryophyta</taxon>
        <taxon>Tracheophyta</taxon>
        <taxon>Spermatophyta</taxon>
        <taxon>Magnoliopsida</taxon>
        <taxon>eudicotyledons</taxon>
        <taxon>Gunneridae</taxon>
        <taxon>Pentapetalae</taxon>
        <taxon>rosids</taxon>
        <taxon>fabids</taxon>
        <taxon>Malpighiales</taxon>
        <taxon>Rhizophoraceae</taxon>
        <taxon>Rhizophora</taxon>
    </lineage>
</organism>
<keyword evidence="1" id="KW-0472">Membrane</keyword>
<proteinExistence type="predicted"/>
<dbReference type="EMBL" id="GGEC01057795">
    <property type="protein sequence ID" value="MBX38279.1"/>
    <property type="molecule type" value="Transcribed_RNA"/>
</dbReference>